<feature type="active site" description="Proton acceptor" evidence="9">
    <location>
        <position position="261"/>
    </location>
</feature>
<feature type="binding site" evidence="9">
    <location>
        <position position="191"/>
    </location>
    <ligand>
        <name>ATP</name>
        <dbReference type="ChEBI" id="CHEBI:30616"/>
    </ligand>
</feature>
<keyword evidence="2 9" id="KW-0479">Metal-binding</keyword>
<dbReference type="Proteomes" id="UP000694865">
    <property type="component" value="Unplaced"/>
</dbReference>
<evidence type="ECO:0000256" key="1">
    <source>
        <dbReference type="ARBA" id="ARBA00022679"/>
    </source>
</evidence>
<keyword evidence="1 9" id="KW-0808">Transferase</keyword>
<organism evidence="11 12">
    <name type="scientific">Saccoglossus kowalevskii</name>
    <name type="common">Acorn worm</name>
    <dbReference type="NCBI Taxonomy" id="10224"/>
    <lineage>
        <taxon>Eukaryota</taxon>
        <taxon>Metazoa</taxon>
        <taxon>Hemichordata</taxon>
        <taxon>Enteropneusta</taxon>
        <taxon>Harrimaniidae</taxon>
        <taxon>Saccoglossus</taxon>
    </lineage>
</organism>
<dbReference type="Gene3D" id="3.40.1190.20">
    <property type="match status" value="1"/>
</dbReference>
<dbReference type="PANTHER" id="PTHR10584:SF166">
    <property type="entry name" value="RIBOKINASE"/>
    <property type="match status" value="1"/>
</dbReference>
<keyword evidence="9" id="KW-0963">Cytoplasm</keyword>
<dbReference type="PRINTS" id="PR00990">
    <property type="entry name" value="RIBOKINASE"/>
</dbReference>
<comment type="function">
    <text evidence="9">Catalyzes the phosphorylation of ribose at O-5 in a reaction requiring ATP and magnesium. The resulting D-ribose-5-phosphate can then be used either for sythesis of nucleotides, histidine, and tryptophan, or as a component of the pentose phosphate pathway.</text>
</comment>
<keyword evidence="3 9" id="KW-0547">Nucleotide-binding</keyword>
<keyword evidence="5 9" id="KW-0067">ATP-binding</keyword>
<evidence type="ECO:0000256" key="8">
    <source>
        <dbReference type="ARBA" id="ARBA00023277"/>
    </source>
</evidence>
<keyword evidence="11" id="KW-1185">Reference proteome</keyword>
<comment type="subunit">
    <text evidence="9">Homodimer.</text>
</comment>
<keyword evidence="6 9" id="KW-0460">Magnesium</keyword>
<keyword evidence="8 9" id="KW-0119">Carbohydrate metabolism</keyword>
<comment type="pathway">
    <text evidence="9">Carbohydrate metabolism; D-ribose degradation; D-ribose 5-phosphate from beta-D-ribopyranose: step 2/2.</text>
</comment>
<feature type="binding site" evidence="9">
    <location>
        <position position="302"/>
    </location>
    <ligand>
        <name>K(+)</name>
        <dbReference type="ChEBI" id="CHEBI:29103"/>
    </ligand>
</feature>
<feature type="binding site" evidence="9">
    <location>
        <begin position="45"/>
        <end position="49"/>
    </location>
    <ligand>
        <name>substrate</name>
    </ligand>
</feature>
<feature type="binding site" evidence="9">
    <location>
        <position position="257"/>
    </location>
    <ligand>
        <name>K(+)</name>
        <dbReference type="ChEBI" id="CHEBI:29103"/>
    </ligand>
</feature>
<dbReference type="GeneID" id="100368240"/>
<dbReference type="EC" id="2.7.1.15" evidence="9"/>
<evidence type="ECO:0000313" key="12">
    <source>
        <dbReference type="RefSeq" id="XP_002740450.1"/>
    </source>
</evidence>
<feature type="binding site" evidence="9">
    <location>
        <position position="261"/>
    </location>
    <ligand>
        <name>substrate</name>
    </ligand>
</feature>
<evidence type="ECO:0000256" key="3">
    <source>
        <dbReference type="ARBA" id="ARBA00022741"/>
    </source>
</evidence>
<feature type="binding site" evidence="9">
    <location>
        <begin position="260"/>
        <end position="261"/>
    </location>
    <ligand>
        <name>ATP</name>
        <dbReference type="ChEBI" id="CHEBI:30616"/>
    </ligand>
</feature>
<dbReference type="NCBIfam" id="TIGR02152">
    <property type="entry name" value="D_ribokin_bact"/>
    <property type="match status" value="1"/>
</dbReference>
<evidence type="ECO:0000313" key="11">
    <source>
        <dbReference type="Proteomes" id="UP000694865"/>
    </source>
</evidence>
<feature type="binding site" evidence="9">
    <location>
        <begin position="17"/>
        <end position="19"/>
    </location>
    <ligand>
        <name>substrate</name>
    </ligand>
</feature>
<evidence type="ECO:0000259" key="10">
    <source>
        <dbReference type="Pfam" id="PF00294"/>
    </source>
</evidence>
<feature type="domain" description="Carbohydrate kinase PfkB" evidence="10">
    <location>
        <begin position="10"/>
        <end position="305"/>
    </location>
</feature>
<gene>
    <name evidence="12" type="primary">LOC100368240</name>
</gene>
<proteinExistence type="inferred from homology"/>
<dbReference type="SUPFAM" id="SSF53613">
    <property type="entry name" value="Ribokinase-like"/>
    <property type="match status" value="1"/>
</dbReference>
<dbReference type="Pfam" id="PF00294">
    <property type="entry name" value="PfkB"/>
    <property type="match status" value="1"/>
</dbReference>
<reference evidence="12" key="1">
    <citation type="submission" date="2025-08" db="UniProtKB">
        <authorList>
            <consortium name="RefSeq"/>
        </authorList>
    </citation>
    <scope>IDENTIFICATION</scope>
    <source>
        <tissue evidence="12">Testes</tissue>
    </source>
</reference>
<comment type="similarity">
    <text evidence="9">Belongs to the carbohydrate kinase PfkB family. Ribokinase subfamily.</text>
</comment>
<name>A0ABM0GYW3_SACKO</name>
<sequence length="314" mass="33201">MAAVDNAVNIAIVGSCNTDLISYVPRLPKPGETIHGTKFSVGFGGKGANQCVMAARLGVKVAMVSKVGDDSFGHDTIKNFQTNNVNTNHVSMTKEAATGVAPITVNTEGQNSIVIVSGANMLITEDDAKSALSQMPDLKVVICQLEISPHTSLAAMKYAKEKGILTIFNPAPAIPELDSQFYKYADIFCPNETETELLTGLPVTNITEAEKAALALLDKGCSKVVITLGTQGSVVVTSETRKAIHIPTNKVKAIDTTGAGDAFIGSLAYYLAHYPALPLEECIKRASHIASVSVCGAGTQTSFPWKKDLPSELF</sequence>
<evidence type="ECO:0000256" key="2">
    <source>
        <dbReference type="ARBA" id="ARBA00022723"/>
    </source>
</evidence>
<comment type="caution">
    <text evidence="9">Lacks conserved residue(s) required for the propagation of feature annotation.</text>
</comment>
<evidence type="ECO:0000256" key="4">
    <source>
        <dbReference type="ARBA" id="ARBA00022777"/>
    </source>
</evidence>
<feature type="binding site" evidence="9">
    <location>
        <position position="293"/>
    </location>
    <ligand>
        <name>K(+)</name>
        <dbReference type="ChEBI" id="CHEBI:29103"/>
    </ligand>
</feature>
<keyword evidence="7 9" id="KW-0630">Potassium</keyword>
<evidence type="ECO:0000256" key="6">
    <source>
        <dbReference type="ARBA" id="ARBA00022842"/>
    </source>
</evidence>
<feature type="binding site" evidence="9">
    <location>
        <position position="146"/>
    </location>
    <ligand>
        <name>substrate</name>
    </ligand>
</feature>
<comment type="activity regulation">
    <text evidence="9">Activated by a monovalent cation that binds near, but not in, the active site. The most likely occupant of the site in vivo is potassium. Ion binding induces a conformational change that may alter substrate affinity.</text>
</comment>
<dbReference type="InterPro" id="IPR029056">
    <property type="entry name" value="Ribokinase-like"/>
</dbReference>
<feature type="binding site" evidence="9">
    <location>
        <begin position="227"/>
        <end position="232"/>
    </location>
    <ligand>
        <name>ATP</name>
        <dbReference type="ChEBI" id="CHEBI:30616"/>
    </ligand>
</feature>
<dbReference type="HAMAP" id="MF_01987">
    <property type="entry name" value="Ribokinase"/>
    <property type="match status" value="1"/>
</dbReference>
<comment type="subcellular location">
    <subcellularLocation>
        <location evidence="9">Cytoplasm</location>
    </subcellularLocation>
    <subcellularLocation>
        <location evidence="9">Nucleus</location>
    </subcellularLocation>
</comment>
<accession>A0ABM0GYW3</accession>
<feature type="binding site" evidence="9">
    <location>
        <position position="296"/>
    </location>
    <ligand>
        <name>K(+)</name>
        <dbReference type="ChEBI" id="CHEBI:29103"/>
    </ligand>
</feature>
<dbReference type="PANTHER" id="PTHR10584">
    <property type="entry name" value="SUGAR KINASE"/>
    <property type="match status" value="1"/>
</dbReference>
<dbReference type="InterPro" id="IPR002139">
    <property type="entry name" value="Ribo/fructo_kinase"/>
</dbReference>
<comment type="catalytic activity">
    <reaction evidence="9">
        <text>D-ribose + ATP = D-ribose 5-phosphate + ADP + H(+)</text>
        <dbReference type="Rhea" id="RHEA:13697"/>
        <dbReference type="ChEBI" id="CHEBI:15378"/>
        <dbReference type="ChEBI" id="CHEBI:30616"/>
        <dbReference type="ChEBI" id="CHEBI:47013"/>
        <dbReference type="ChEBI" id="CHEBI:78346"/>
        <dbReference type="ChEBI" id="CHEBI:456216"/>
        <dbReference type="EC" id="2.7.1.15"/>
    </reaction>
</comment>
<keyword evidence="9" id="KW-0539">Nucleus</keyword>
<dbReference type="CDD" id="cd01174">
    <property type="entry name" value="ribokinase"/>
    <property type="match status" value="1"/>
</dbReference>
<comment type="cofactor">
    <cofactor evidence="9">
        <name>Mg(2+)</name>
        <dbReference type="ChEBI" id="CHEBI:18420"/>
    </cofactor>
    <text evidence="9">Requires a divalent cation, most likely magnesium in vivo, as an electrophilic catalyst to aid phosphoryl group transfer. It is the chelate of the metal and the nucleotide that is the actual substrate.</text>
</comment>
<feature type="binding site" evidence="9">
    <location>
        <position position="298"/>
    </location>
    <ligand>
        <name>K(+)</name>
        <dbReference type="ChEBI" id="CHEBI:29103"/>
    </ligand>
</feature>
<dbReference type="InterPro" id="IPR011877">
    <property type="entry name" value="Ribokinase"/>
</dbReference>
<evidence type="ECO:0000256" key="9">
    <source>
        <dbReference type="HAMAP-Rule" id="MF_03215"/>
    </source>
</evidence>
<keyword evidence="4 9" id="KW-0418">Kinase</keyword>
<dbReference type="InterPro" id="IPR011611">
    <property type="entry name" value="PfkB_dom"/>
</dbReference>
<dbReference type="RefSeq" id="XP_002740450.1">
    <property type="nucleotide sequence ID" value="XM_002740404.2"/>
</dbReference>
<feature type="binding site" evidence="9">
    <location>
        <position position="255"/>
    </location>
    <ligand>
        <name>K(+)</name>
        <dbReference type="ChEBI" id="CHEBI:29103"/>
    </ligand>
</feature>
<feature type="binding site" evidence="9">
    <location>
        <position position="248"/>
    </location>
    <ligand>
        <name>ATP</name>
        <dbReference type="ChEBI" id="CHEBI:30616"/>
    </ligand>
</feature>
<protein>
    <recommendedName>
        <fullName evidence="9">Ribokinase</fullName>
        <shortName evidence="9">RK</shortName>
        <ecNumber evidence="9">2.7.1.15</ecNumber>
    </recommendedName>
</protein>
<evidence type="ECO:0000256" key="7">
    <source>
        <dbReference type="ARBA" id="ARBA00022958"/>
    </source>
</evidence>
<evidence type="ECO:0000256" key="5">
    <source>
        <dbReference type="ARBA" id="ARBA00022840"/>
    </source>
</evidence>